<organism evidence="10 11">
    <name type="scientific">Coniosporium apollinis</name>
    <dbReference type="NCBI Taxonomy" id="61459"/>
    <lineage>
        <taxon>Eukaryota</taxon>
        <taxon>Fungi</taxon>
        <taxon>Dikarya</taxon>
        <taxon>Ascomycota</taxon>
        <taxon>Pezizomycotina</taxon>
        <taxon>Dothideomycetes</taxon>
        <taxon>Dothideomycetes incertae sedis</taxon>
        <taxon>Coniosporium</taxon>
    </lineage>
</organism>
<feature type="region of interest" description="Disordered" evidence="9">
    <location>
        <begin position="343"/>
        <end position="413"/>
    </location>
</feature>
<evidence type="ECO:0000256" key="6">
    <source>
        <dbReference type="ARBA" id="ARBA00023015"/>
    </source>
</evidence>
<name>A0ABQ9P3Z7_9PEZI</name>
<reference evidence="10" key="1">
    <citation type="submission" date="2022-10" db="EMBL/GenBank/DDBJ databases">
        <title>Culturing micro-colonial fungi from biological soil crusts in the Mojave desert and describing Neophaeococcomyces mojavensis, and introducing the new genera and species Taxawa tesnikishii.</title>
        <authorList>
            <person name="Kurbessoian T."/>
            <person name="Stajich J.E."/>
        </authorList>
    </citation>
    <scope>NUCLEOTIDE SEQUENCE</scope>
    <source>
        <strain evidence="10">TK_1</strain>
    </source>
</reference>
<feature type="compositionally biased region" description="Polar residues" evidence="9">
    <location>
        <begin position="189"/>
        <end position="198"/>
    </location>
</feature>
<evidence type="ECO:0000313" key="10">
    <source>
        <dbReference type="EMBL" id="KAJ9668254.1"/>
    </source>
</evidence>
<evidence type="ECO:0000256" key="1">
    <source>
        <dbReference type="ARBA" id="ARBA00004123"/>
    </source>
</evidence>
<dbReference type="EMBL" id="JAPDRL010000008">
    <property type="protein sequence ID" value="KAJ9668254.1"/>
    <property type="molecule type" value="Genomic_DNA"/>
</dbReference>
<keyword evidence="6" id="KW-0805">Transcription regulation</keyword>
<feature type="region of interest" description="Disordered" evidence="9">
    <location>
        <begin position="235"/>
        <end position="298"/>
    </location>
</feature>
<proteinExistence type="inferred from homology"/>
<keyword evidence="7" id="KW-0804">Transcription</keyword>
<evidence type="ECO:0000256" key="9">
    <source>
        <dbReference type="SAM" id="MobiDB-lite"/>
    </source>
</evidence>
<feature type="compositionally biased region" description="Polar residues" evidence="9">
    <location>
        <begin position="148"/>
        <end position="157"/>
    </location>
</feature>
<gene>
    <name evidence="10" type="ORF">H2201_001684</name>
</gene>
<keyword evidence="8" id="KW-0539">Nucleus</keyword>
<evidence type="ECO:0000313" key="11">
    <source>
        <dbReference type="Proteomes" id="UP001172684"/>
    </source>
</evidence>
<feature type="region of interest" description="Disordered" evidence="9">
    <location>
        <begin position="183"/>
        <end position="209"/>
    </location>
</feature>
<comment type="similarity">
    <text evidence="3">Belongs to the WHI5/NRM1 family.</text>
</comment>
<evidence type="ECO:0000256" key="3">
    <source>
        <dbReference type="ARBA" id="ARBA00006922"/>
    </source>
</evidence>
<protein>
    <submittedName>
        <fullName evidence="10">Uncharacterized protein</fullName>
    </submittedName>
</protein>
<evidence type="ECO:0000256" key="2">
    <source>
        <dbReference type="ARBA" id="ARBA00004496"/>
    </source>
</evidence>
<feature type="compositionally biased region" description="Basic and acidic residues" evidence="9">
    <location>
        <begin position="354"/>
        <end position="384"/>
    </location>
</feature>
<sequence>MATPNASRMHVWKGSQTPGAASKTPSKSPTRRVLGDLTPNARTTPAKSKGAEYAKSQTAGVASPLKENVAFGKMATAGAKLSPQAWSTVNPRKRTIQEVDGAVVREGADGRVVRRSINEHGAGRAMVYQHAASVQASQRRPGLERLESTQSLSSTDADSPEPVPASQGTIASKASFSSLIEYDPAVSPPHSQRASSSPPAVVETAAAKSQADTLRLRLRIAMYKVRTNQTAVPLSRLRVTRQSPPAARQGASNPIPSASIPSASTSSSAPHPAPSPAKPAPQNVPSIVVSSTSHTLSSSSSSKAAALSSPKAVAPSAAVSAVPKLLPAPVLVPTAFSSRHITEPYFASSPPDEGGSRDAMPRQEQVRREFETPVSVSRERERRGGQVGGGGSPRSGQRGRDGAAAAGTAGGAV</sequence>
<keyword evidence="5" id="KW-0678">Repressor</keyword>
<keyword evidence="4" id="KW-0963">Cytoplasm</keyword>
<dbReference type="InterPro" id="IPR013734">
    <property type="entry name" value="TF_Nrm1/Whi5"/>
</dbReference>
<dbReference type="Pfam" id="PF08528">
    <property type="entry name" value="Whi5"/>
    <property type="match status" value="1"/>
</dbReference>
<comment type="caution">
    <text evidence="10">The sequence shown here is derived from an EMBL/GenBank/DDBJ whole genome shotgun (WGS) entry which is preliminary data.</text>
</comment>
<feature type="compositionally biased region" description="Polar residues" evidence="9">
    <location>
        <begin position="14"/>
        <end position="28"/>
    </location>
</feature>
<feature type="compositionally biased region" description="Low complexity" evidence="9">
    <location>
        <begin position="288"/>
        <end position="298"/>
    </location>
</feature>
<dbReference type="Proteomes" id="UP001172684">
    <property type="component" value="Unassembled WGS sequence"/>
</dbReference>
<accession>A0ABQ9P3Z7</accession>
<feature type="region of interest" description="Disordered" evidence="9">
    <location>
        <begin position="132"/>
        <end position="170"/>
    </location>
</feature>
<evidence type="ECO:0000256" key="4">
    <source>
        <dbReference type="ARBA" id="ARBA00022490"/>
    </source>
</evidence>
<evidence type="ECO:0000256" key="8">
    <source>
        <dbReference type="ARBA" id="ARBA00023242"/>
    </source>
</evidence>
<feature type="region of interest" description="Disordered" evidence="9">
    <location>
        <begin position="1"/>
        <end position="60"/>
    </location>
</feature>
<feature type="compositionally biased region" description="Low complexity" evidence="9">
    <location>
        <begin position="251"/>
        <end position="270"/>
    </location>
</feature>
<evidence type="ECO:0000256" key="7">
    <source>
        <dbReference type="ARBA" id="ARBA00023163"/>
    </source>
</evidence>
<evidence type="ECO:0000256" key="5">
    <source>
        <dbReference type="ARBA" id="ARBA00022491"/>
    </source>
</evidence>
<comment type="subcellular location">
    <subcellularLocation>
        <location evidence="2">Cytoplasm</location>
    </subcellularLocation>
    <subcellularLocation>
        <location evidence="1">Nucleus</location>
    </subcellularLocation>
</comment>
<keyword evidence="11" id="KW-1185">Reference proteome</keyword>